<dbReference type="PRINTS" id="PR01333">
    <property type="entry name" value="2POREKCHANEL"/>
</dbReference>
<evidence type="ECO:0000256" key="5">
    <source>
        <dbReference type="ARBA" id="ARBA00023065"/>
    </source>
</evidence>
<dbReference type="GO" id="GO:0015271">
    <property type="term" value="F:outward rectifier potassium channel activity"/>
    <property type="evidence" value="ECO:0007669"/>
    <property type="project" value="TreeGrafter"/>
</dbReference>
<keyword evidence="6 10" id="KW-0472">Membrane</keyword>
<feature type="transmembrane region" description="Helical" evidence="10">
    <location>
        <begin position="91"/>
        <end position="111"/>
    </location>
</feature>
<feature type="transmembrane region" description="Helical" evidence="10">
    <location>
        <begin position="209"/>
        <end position="227"/>
    </location>
</feature>
<accession>A0A1J1IEN8</accession>
<evidence type="ECO:0000256" key="10">
    <source>
        <dbReference type="SAM" id="Phobius"/>
    </source>
</evidence>
<evidence type="ECO:0000256" key="1">
    <source>
        <dbReference type="ARBA" id="ARBA00004141"/>
    </source>
</evidence>
<feature type="compositionally biased region" description="Polar residues" evidence="9">
    <location>
        <begin position="692"/>
        <end position="709"/>
    </location>
</feature>
<dbReference type="GO" id="GO:0030322">
    <property type="term" value="P:stabilization of membrane potential"/>
    <property type="evidence" value="ECO:0007669"/>
    <property type="project" value="TreeGrafter"/>
</dbReference>
<feature type="region of interest" description="Disordered" evidence="9">
    <location>
        <begin position="692"/>
        <end position="711"/>
    </location>
</feature>
<feature type="transmembrane region" description="Helical" evidence="10">
    <location>
        <begin position="7"/>
        <end position="27"/>
    </location>
</feature>
<dbReference type="PANTHER" id="PTHR11003:SF331">
    <property type="entry name" value="OPEN RECTIFIER POTASSIUM CHANNEL PROTEIN 1"/>
    <property type="match status" value="1"/>
</dbReference>
<dbReference type="Pfam" id="PF07885">
    <property type="entry name" value="Ion_trans_2"/>
    <property type="match status" value="2"/>
</dbReference>
<feature type="non-terminal residue" evidence="12">
    <location>
        <position position="1"/>
    </location>
</feature>
<sequence>QRLSPKQWFSLLAFYISYLFFGASVFYHEEHRLETERRAVAYAERVEINALLVRYIAPNNSDLQDEVLDQVSDYCNQPVTHPSDDEYVPPYIWNFYHSIFFAFTICSTIGYGNISPNNTFGRMFLIFYALIGIPVHTILFAYMGEFWGRTFVRLYNRYKRYKLSSNHNWVPPRLNLVAQVILYFVPALIVLIFLPSILFSYFEQWDYSISVYYSFVTLTTIGFGDYVPTFQPEQERSFGIYFVFYQIFIFLWFTAGLGYLLMIIGFIIEGMRSKRMKKLEHHLAMNLKLTQKKIWHGVTKDVGFIRNILNEAYFLKFKPVYKNAEEAMQKFAMPKSQSCPDLSKIDDEVNDYETLHTKPRARAYSLCVQQADKNQKSLITHALSRVQSDSKLSNIDKEKTFAYDARRGAVQPGDLLAKLVVALGGFRPETDEQKLTSLHSSITGLHGFSDSQILSSENNYYSDWSITESERSLTTPTTRQRHSRAASEVRIPIDESVKKPNYFPFQSSTGWTWSGSNTQISEIEKIRSLAAKPKENLYKASLQSKLRYDSEANADDFPREVIDKDYVTATSNSVLSKLNPFKKKMSQQMKRHSLAPGSELDPSKYFRRTHDGRASVSSLSKNYLSHHRPSLFAMPCMEEEGDLLETTTIADLIRAIEQVHSEHVDTSLSFEATRNDSSKKNVIQPHQSLLTLNSPNIGRRSSYTSNGPSSDILPLNITKRNRLYSCVSTPSSDIGDNRRERIQDDAKPFIRHLSIRPPPPYTTVPTEPLKPALKRRFSVRPSNLDSAPGQFHKTQNSPTIATQLSKQSSPLMFQRKLSWRPTPSSLANIKETQKIGQEQSESTSPRKPT</sequence>
<evidence type="ECO:0000313" key="13">
    <source>
        <dbReference type="Proteomes" id="UP000183832"/>
    </source>
</evidence>
<feature type="transmembrane region" description="Helical" evidence="10">
    <location>
        <begin position="239"/>
        <end position="268"/>
    </location>
</feature>
<dbReference type="FunFam" id="1.10.287.70:FF:000210">
    <property type="entry name" value="Open rectifier potassium channel protein 1"/>
    <property type="match status" value="1"/>
</dbReference>
<comment type="similarity">
    <text evidence="8">Belongs to the two pore domain potassium channel (TC 1.A.1.8) family.</text>
</comment>
<protein>
    <submittedName>
        <fullName evidence="12">CLUMA_CG011389, isoform A</fullName>
    </submittedName>
</protein>
<keyword evidence="13" id="KW-1185">Reference proteome</keyword>
<dbReference type="OrthoDB" id="297496at2759"/>
<keyword evidence="2 8" id="KW-0813">Transport</keyword>
<keyword evidence="7 8" id="KW-0407">Ion channel</keyword>
<dbReference type="GO" id="GO:0022841">
    <property type="term" value="F:potassium ion leak channel activity"/>
    <property type="evidence" value="ECO:0007669"/>
    <property type="project" value="TreeGrafter"/>
</dbReference>
<evidence type="ECO:0000256" key="8">
    <source>
        <dbReference type="RuleBase" id="RU003857"/>
    </source>
</evidence>
<feature type="domain" description="Potassium channel" evidence="11">
    <location>
        <begin position="92"/>
        <end position="146"/>
    </location>
</feature>
<evidence type="ECO:0000256" key="3">
    <source>
        <dbReference type="ARBA" id="ARBA00022692"/>
    </source>
</evidence>
<reference evidence="12 13" key="1">
    <citation type="submission" date="2015-04" db="EMBL/GenBank/DDBJ databases">
        <authorList>
            <person name="Syromyatnikov M.Y."/>
            <person name="Popov V.N."/>
        </authorList>
    </citation>
    <scope>NUCLEOTIDE SEQUENCE [LARGE SCALE GENOMIC DNA]</scope>
</reference>
<evidence type="ECO:0000256" key="2">
    <source>
        <dbReference type="ARBA" id="ARBA00022448"/>
    </source>
</evidence>
<comment type="subcellular location">
    <subcellularLocation>
        <location evidence="1">Membrane</location>
        <topology evidence="1">Multi-pass membrane protein</topology>
    </subcellularLocation>
</comment>
<dbReference type="PANTHER" id="PTHR11003">
    <property type="entry name" value="POTASSIUM CHANNEL, SUBFAMILY K"/>
    <property type="match status" value="1"/>
</dbReference>
<feature type="region of interest" description="Disordered" evidence="9">
    <location>
        <begin position="819"/>
        <end position="849"/>
    </location>
</feature>
<feature type="compositionally biased region" description="Polar residues" evidence="9">
    <location>
        <begin position="834"/>
        <end position="849"/>
    </location>
</feature>
<dbReference type="InterPro" id="IPR013099">
    <property type="entry name" value="K_chnl_dom"/>
</dbReference>
<evidence type="ECO:0000256" key="4">
    <source>
        <dbReference type="ARBA" id="ARBA00022989"/>
    </source>
</evidence>
<evidence type="ECO:0000256" key="7">
    <source>
        <dbReference type="ARBA" id="ARBA00023303"/>
    </source>
</evidence>
<proteinExistence type="inferred from homology"/>
<evidence type="ECO:0000313" key="12">
    <source>
        <dbReference type="EMBL" id="CRK98020.1"/>
    </source>
</evidence>
<dbReference type="Proteomes" id="UP000183832">
    <property type="component" value="Unassembled WGS sequence"/>
</dbReference>
<keyword evidence="5 8" id="KW-0406">Ion transport</keyword>
<feature type="domain" description="Potassium channel" evidence="11">
    <location>
        <begin position="189"/>
        <end position="258"/>
    </location>
</feature>
<keyword evidence="3 8" id="KW-0812">Transmembrane</keyword>
<feature type="transmembrane region" description="Helical" evidence="10">
    <location>
        <begin position="180"/>
        <end position="202"/>
    </location>
</feature>
<evidence type="ECO:0000256" key="6">
    <source>
        <dbReference type="ARBA" id="ARBA00023136"/>
    </source>
</evidence>
<name>A0A1J1IEN8_9DIPT</name>
<dbReference type="STRING" id="568069.A0A1J1IEN8"/>
<dbReference type="EMBL" id="CVRI01000047">
    <property type="protein sequence ID" value="CRK98020.1"/>
    <property type="molecule type" value="Genomic_DNA"/>
</dbReference>
<feature type="transmembrane region" description="Helical" evidence="10">
    <location>
        <begin position="123"/>
        <end position="143"/>
    </location>
</feature>
<organism evidence="12 13">
    <name type="scientific">Clunio marinus</name>
    <dbReference type="NCBI Taxonomy" id="568069"/>
    <lineage>
        <taxon>Eukaryota</taxon>
        <taxon>Metazoa</taxon>
        <taxon>Ecdysozoa</taxon>
        <taxon>Arthropoda</taxon>
        <taxon>Hexapoda</taxon>
        <taxon>Insecta</taxon>
        <taxon>Pterygota</taxon>
        <taxon>Neoptera</taxon>
        <taxon>Endopterygota</taxon>
        <taxon>Diptera</taxon>
        <taxon>Nematocera</taxon>
        <taxon>Chironomoidea</taxon>
        <taxon>Chironomidae</taxon>
        <taxon>Clunio</taxon>
    </lineage>
</organism>
<gene>
    <name evidence="12" type="ORF">CLUMA_CG011389</name>
</gene>
<keyword evidence="4 10" id="KW-1133">Transmembrane helix</keyword>
<dbReference type="AlphaFoldDB" id="A0A1J1IEN8"/>
<dbReference type="InterPro" id="IPR003280">
    <property type="entry name" value="2pore_dom_K_chnl"/>
</dbReference>
<evidence type="ECO:0000256" key="9">
    <source>
        <dbReference type="SAM" id="MobiDB-lite"/>
    </source>
</evidence>
<dbReference type="SUPFAM" id="SSF81324">
    <property type="entry name" value="Voltage-gated potassium channels"/>
    <property type="match status" value="2"/>
</dbReference>
<dbReference type="GO" id="GO:0005886">
    <property type="term" value="C:plasma membrane"/>
    <property type="evidence" value="ECO:0007669"/>
    <property type="project" value="TreeGrafter"/>
</dbReference>
<evidence type="ECO:0000259" key="11">
    <source>
        <dbReference type="Pfam" id="PF07885"/>
    </source>
</evidence>
<dbReference type="Gene3D" id="1.10.287.70">
    <property type="match status" value="1"/>
</dbReference>